<dbReference type="UniPathway" id="UPA00331">
    <property type="reaction ID" value="UER00451"/>
</dbReference>
<evidence type="ECO:0000313" key="5">
    <source>
        <dbReference type="EnsemblMetazoa" id="MESCA007768-PA"/>
    </source>
</evidence>
<proteinExistence type="inferred from homology"/>
<dbReference type="Pfam" id="PF01536">
    <property type="entry name" value="SAM_decarbox"/>
    <property type="match status" value="1"/>
</dbReference>
<dbReference type="EMBL" id="CAQQ02189878">
    <property type="status" value="NOT_ANNOTATED_CDS"/>
    <property type="molecule type" value="Genomic_DNA"/>
</dbReference>
<dbReference type="GO" id="GO:0004014">
    <property type="term" value="F:adenosylmethionine decarboxylase activity"/>
    <property type="evidence" value="ECO:0007669"/>
    <property type="project" value="InterPro"/>
</dbReference>
<sequence>MAENENISPHFFEGVEKLLEVWFEDGPDSNHKNSPDLRKIPSYKNVFDSSSAQHNLKLYHMDVTTAYLNGILPNDVYMNIPEGVEVSGSLLQ</sequence>
<dbReference type="Proteomes" id="UP000015102">
    <property type="component" value="Unassembled WGS sequence"/>
</dbReference>
<keyword evidence="4" id="KW-0620">Polyamine biosynthesis</keyword>
<keyword evidence="6" id="KW-1185">Reference proteome</keyword>
<dbReference type="AlphaFoldDB" id="T1GVG5"/>
<evidence type="ECO:0000256" key="4">
    <source>
        <dbReference type="ARBA" id="ARBA00023115"/>
    </source>
</evidence>
<name>T1GVG5_MEGSC</name>
<evidence type="ECO:0000256" key="1">
    <source>
        <dbReference type="ARBA" id="ARBA00004911"/>
    </source>
</evidence>
<dbReference type="GO" id="GO:0008295">
    <property type="term" value="P:spermidine biosynthetic process"/>
    <property type="evidence" value="ECO:0007669"/>
    <property type="project" value="UniProtKB-KW"/>
</dbReference>
<dbReference type="InterPro" id="IPR016067">
    <property type="entry name" value="S-AdoMet_deCO2ase_core"/>
</dbReference>
<dbReference type="EnsemblMetazoa" id="MESCA007768-RA">
    <property type="protein sequence ID" value="MESCA007768-PA"/>
    <property type="gene ID" value="MESCA007768"/>
</dbReference>
<evidence type="ECO:0000313" key="6">
    <source>
        <dbReference type="Proteomes" id="UP000015102"/>
    </source>
</evidence>
<evidence type="ECO:0008006" key="7">
    <source>
        <dbReference type="Google" id="ProtNLM"/>
    </source>
</evidence>
<reference evidence="6" key="1">
    <citation type="submission" date="2013-02" db="EMBL/GenBank/DDBJ databases">
        <authorList>
            <person name="Hughes D."/>
        </authorList>
    </citation>
    <scope>NUCLEOTIDE SEQUENCE</scope>
    <source>
        <strain>Durham</strain>
        <strain evidence="6">NC isolate 2 -- Noor lab</strain>
    </source>
</reference>
<comment type="similarity">
    <text evidence="2">Belongs to the eukaryotic AdoMetDC family.</text>
</comment>
<evidence type="ECO:0000256" key="3">
    <source>
        <dbReference type="ARBA" id="ARBA00023066"/>
    </source>
</evidence>
<dbReference type="HOGENOM" id="CLU_2419351_0_0_1"/>
<dbReference type="Gene3D" id="3.30.360.50">
    <property type="entry name" value="S-adenosylmethionine decarboxylase"/>
    <property type="match status" value="1"/>
</dbReference>
<accession>T1GVG5</accession>
<keyword evidence="3" id="KW-0745">Spermidine biosynthesis</keyword>
<protein>
    <recommendedName>
        <fullName evidence="7">Reverse transcriptase Ty1/copia-type domain-containing protein</fullName>
    </recommendedName>
</protein>
<dbReference type="SUPFAM" id="SSF56276">
    <property type="entry name" value="S-adenosylmethionine decarboxylase"/>
    <property type="match status" value="1"/>
</dbReference>
<dbReference type="InterPro" id="IPR048283">
    <property type="entry name" value="AdoMetDC-like"/>
</dbReference>
<reference evidence="5" key="2">
    <citation type="submission" date="2015-06" db="UniProtKB">
        <authorList>
            <consortium name="EnsemblMetazoa"/>
        </authorList>
    </citation>
    <scope>IDENTIFICATION</scope>
</reference>
<evidence type="ECO:0000256" key="2">
    <source>
        <dbReference type="ARBA" id="ARBA00008466"/>
    </source>
</evidence>
<organism evidence="5 6">
    <name type="scientific">Megaselia scalaris</name>
    <name type="common">Humpbacked fly</name>
    <name type="synonym">Phora scalaris</name>
    <dbReference type="NCBI Taxonomy" id="36166"/>
    <lineage>
        <taxon>Eukaryota</taxon>
        <taxon>Metazoa</taxon>
        <taxon>Ecdysozoa</taxon>
        <taxon>Arthropoda</taxon>
        <taxon>Hexapoda</taxon>
        <taxon>Insecta</taxon>
        <taxon>Pterygota</taxon>
        <taxon>Neoptera</taxon>
        <taxon>Endopterygota</taxon>
        <taxon>Diptera</taxon>
        <taxon>Brachycera</taxon>
        <taxon>Muscomorpha</taxon>
        <taxon>Platypezoidea</taxon>
        <taxon>Phoridae</taxon>
        <taxon>Megaseliini</taxon>
        <taxon>Megaselia</taxon>
    </lineage>
</organism>
<comment type="pathway">
    <text evidence="1">Amine and polyamine biosynthesis; S-adenosylmethioninamine biosynthesis; S-adenosylmethioninamine from S-adenosyl-L-methionine: step 1/1.</text>
</comment>
<dbReference type="EMBL" id="CAQQ02189877">
    <property type="status" value="NOT_ANNOTATED_CDS"/>
    <property type="molecule type" value="Genomic_DNA"/>
</dbReference>